<protein>
    <submittedName>
        <fullName evidence="4">Uncharacterized protein</fullName>
    </submittedName>
</protein>
<feature type="region of interest" description="Disordered" evidence="3">
    <location>
        <begin position="1"/>
        <end position="25"/>
    </location>
</feature>
<accession>A0A433T9K1</accession>
<evidence type="ECO:0000256" key="1">
    <source>
        <dbReference type="ARBA" id="ARBA00023157"/>
    </source>
</evidence>
<comment type="caution">
    <text evidence="2">Lacks conserved residue(s) required for the propagation of feature annotation.</text>
</comment>
<gene>
    <name evidence="4" type="ORF">EGW08_014014</name>
</gene>
<name>A0A433T9K1_ELYCH</name>
<evidence type="ECO:0000313" key="5">
    <source>
        <dbReference type="Proteomes" id="UP000271974"/>
    </source>
</evidence>
<dbReference type="SUPFAM" id="SSF57424">
    <property type="entry name" value="LDL receptor-like module"/>
    <property type="match status" value="1"/>
</dbReference>
<dbReference type="SMART" id="SM00192">
    <property type="entry name" value="LDLa"/>
    <property type="match status" value="1"/>
</dbReference>
<evidence type="ECO:0000256" key="2">
    <source>
        <dbReference type="PROSITE-ProRule" id="PRU00124"/>
    </source>
</evidence>
<evidence type="ECO:0000256" key="3">
    <source>
        <dbReference type="SAM" id="MobiDB-lite"/>
    </source>
</evidence>
<comment type="caution">
    <text evidence="4">The sequence shown here is derived from an EMBL/GenBank/DDBJ whole genome shotgun (WGS) entry which is preliminary data.</text>
</comment>
<sequence>MPPPPRPPPKGSHPRLPPPPKIPTDLHCGPFDPRCTSTPNYCYISEHKCDGESDCPNGDDEKDCLRPKATITCSKLLTNDGYVPGKSVKCTCKVDTKPDQTAVYEWDVVKGPTPTRTNGSSITLEYSKSGERCSCC</sequence>
<dbReference type="InterPro" id="IPR036055">
    <property type="entry name" value="LDL_receptor-like_sf"/>
</dbReference>
<dbReference type="PROSITE" id="PS50068">
    <property type="entry name" value="LDLRA_2"/>
    <property type="match status" value="1"/>
</dbReference>
<organism evidence="4 5">
    <name type="scientific">Elysia chlorotica</name>
    <name type="common">Eastern emerald elysia</name>
    <name type="synonym">Sea slug</name>
    <dbReference type="NCBI Taxonomy" id="188477"/>
    <lineage>
        <taxon>Eukaryota</taxon>
        <taxon>Metazoa</taxon>
        <taxon>Spiralia</taxon>
        <taxon>Lophotrochozoa</taxon>
        <taxon>Mollusca</taxon>
        <taxon>Gastropoda</taxon>
        <taxon>Heterobranchia</taxon>
        <taxon>Euthyneura</taxon>
        <taxon>Panpulmonata</taxon>
        <taxon>Sacoglossa</taxon>
        <taxon>Placobranchoidea</taxon>
        <taxon>Plakobranchidae</taxon>
        <taxon>Elysia</taxon>
    </lineage>
</organism>
<evidence type="ECO:0000313" key="4">
    <source>
        <dbReference type="EMBL" id="RUS78200.1"/>
    </source>
</evidence>
<dbReference type="InterPro" id="IPR002172">
    <property type="entry name" value="LDrepeatLR_classA_rpt"/>
</dbReference>
<keyword evidence="1 2" id="KW-1015">Disulfide bond</keyword>
<feature type="compositionally biased region" description="Pro residues" evidence="3">
    <location>
        <begin position="1"/>
        <end position="22"/>
    </location>
</feature>
<keyword evidence="5" id="KW-1185">Reference proteome</keyword>
<dbReference type="Gene3D" id="4.10.400.10">
    <property type="entry name" value="Low-density Lipoprotein Receptor"/>
    <property type="match status" value="1"/>
</dbReference>
<feature type="disulfide bond" evidence="2">
    <location>
        <begin position="49"/>
        <end position="64"/>
    </location>
</feature>
<reference evidence="4 5" key="1">
    <citation type="submission" date="2019-01" db="EMBL/GenBank/DDBJ databases">
        <title>A draft genome assembly of the solar-powered sea slug Elysia chlorotica.</title>
        <authorList>
            <person name="Cai H."/>
            <person name="Li Q."/>
            <person name="Fang X."/>
            <person name="Li J."/>
            <person name="Curtis N.E."/>
            <person name="Altenburger A."/>
            <person name="Shibata T."/>
            <person name="Feng M."/>
            <person name="Maeda T."/>
            <person name="Schwartz J.A."/>
            <person name="Shigenobu S."/>
            <person name="Lundholm N."/>
            <person name="Nishiyama T."/>
            <person name="Yang H."/>
            <person name="Hasebe M."/>
            <person name="Li S."/>
            <person name="Pierce S.K."/>
            <person name="Wang J."/>
        </authorList>
    </citation>
    <scope>NUCLEOTIDE SEQUENCE [LARGE SCALE GENOMIC DNA]</scope>
    <source>
        <strain evidence="4">EC2010</strain>
        <tissue evidence="4">Whole organism of an adult</tissue>
    </source>
</reference>
<proteinExistence type="predicted"/>
<dbReference type="EMBL" id="RQTK01000525">
    <property type="protein sequence ID" value="RUS78200.1"/>
    <property type="molecule type" value="Genomic_DNA"/>
</dbReference>
<dbReference type="Proteomes" id="UP000271974">
    <property type="component" value="Unassembled WGS sequence"/>
</dbReference>
<dbReference type="AlphaFoldDB" id="A0A433T9K1"/>
<dbReference type="OrthoDB" id="5848498at2759"/>